<evidence type="ECO:0000256" key="3">
    <source>
        <dbReference type="ARBA" id="ARBA00022989"/>
    </source>
</evidence>
<evidence type="ECO:0000256" key="5">
    <source>
        <dbReference type="ARBA" id="ARBA00038359"/>
    </source>
</evidence>
<dbReference type="InterPro" id="IPR052337">
    <property type="entry name" value="SAT4-like"/>
</dbReference>
<organism evidence="9 10">
    <name type="scientific">Colletotrichum higginsianum (strain IMI 349063)</name>
    <name type="common">Crucifer anthracnose fungus</name>
    <dbReference type="NCBI Taxonomy" id="759273"/>
    <lineage>
        <taxon>Eukaryota</taxon>
        <taxon>Fungi</taxon>
        <taxon>Dikarya</taxon>
        <taxon>Ascomycota</taxon>
        <taxon>Pezizomycotina</taxon>
        <taxon>Sordariomycetes</taxon>
        <taxon>Hypocreomycetidae</taxon>
        <taxon>Glomerellales</taxon>
        <taxon>Glomerellaceae</taxon>
        <taxon>Colletotrichum</taxon>
        <taxon>Colletotrichum destructivum species complex</taxon>
    </lineage>
</organism>
<feature type="region of interest" description="Disordered" evidence="6">
    <location>
        <begin position="363"/>
        <end position="382"/>
    </location>
</feature>
<gene>
    <name evidence="9" type="ORF">CH63R_12070</name>
</gene>
<keyword evidence="10" id="KW-1185">Reference proteome</keyword>
<evidence type="ECO:0000256" key="6">
    <source>
        <dbReference type="SAM" id="MobiDB-lite"/>
    </source>
</evidence>
<reference evidence="10" key="1">
    <citation type="journal article" date="2017" name="BMC Genomics">
        <title>Gapless genome assembly of Colletotrichum higginsianum reveals chromosome structure and association of transposable elements with secondary metabolite gene clusters.</title>
        <authorList>
            <person name="Dallery J.-F."/>
            <person name="Lapalu N."/>
            <person name="Zampounis A."/>
            <person name="Pigne S."/>
            <person name="Luyten I."/>
            <person name="Amselem J."/>
            <person name="Wittenberg A.H.J."/>
            <person name="Zhou S."/>
            <person name="de Queiroz M.V."/>
            <person name="Robin G.P."/>
            <person name="Auger A."/>
            <person name="Hainaut M."/>
            <person name="Henrissat B."/>
            <person name="Kim K.-T."/>
            <person name="Lee Y.-H."/>
            <person name="Lespinet O."/>
            <person name="Schwartz D.C."/>
            <person name="Thon M.R."/>
            <person name="O'Connell R.J."/>
        </authorList>
    </citation>
    <scope>NUCLEOTIDE SEQUENCE [LARGE SCALE GENOMIC DNA]</scope>
    <source>
        <strain evidence="10">IMI 349063</strain>
    </source>
</reference>
<feature type="transmembrane region" description="Helical" evidence="7">
    <location>
        <begin position="112"/>
        <end position="137"/>
    </location>
</feature>
<dbReference type="VEuPathDB" id="FungiDB:CH63R_12070"/>
<dbReference type="GO" id="GO:0016020">
    <property type="term" value="C:membrane"/>
    <property type="evidence" value="ECO:0007669"/>
    <property type="project" value="UniProtKB-SubCell"/>
</dbReference>
<comment type="caution">
    <text evidence="9">The sequence shown here is derived from an EMBL/GenBank/DDBJ whole genome shotgun (WGS) entry which is preliminary data.</text>
</comment>
<keyword evidence="2 7" id="KW-0812">Transmembrane</keyword>
<dbReference type="GeneID" id="28871151"/>
<evidence type="ECO:0000256" key="2">
    <source>
        <dbReference type="ARBA" id="ARBA00022692"/>
    </source>
</evidence>
<dbReference type="EMBL" id="LTAN01000008">
    <property type="protein sequence ID" value="OBR05367.1"/>
    <property type="molecule type" value="Genomic_DNA"/>
</dbReference>
<protein>
    <submittedName>
        <fullName evidence="9">Integral membrane protein</fullName>
    </submittedName>
</protein>
<accession>A0A1B7Y034</accession>
<feature type="transmembrane region" description="Helical" evidence="7">
    <location>
        <begin position="195"/>
        <end position="218"/>
    </location>
</feature>
<feature type="transmembrane region" description="Helical" evidence="7">
    <location>
        <begin position="73"/>
        <end position="100"/>
    </location>
</feature>
<feature type="transmembrane region" description="Helical" evidence="7">
    <location>
        <begin position="270"/>
        <end position="291"/>
    </location>
</feature>
<proteinExistence type="inferred from homology"/>
<name>A0A1B7Y034_COLHI</name>
<keyword evidence="3 7" id="KW-1133">Transmembrane helix</keyword>
<evidence type="ECO:0000313" key="10">
    <source>
        <dbReference type="Proteomes" id="UP000092177"/>
    </source>
</evidence>
<dbReference type="PANTHER" id="PTHR33048:SF124">
    <property type="entry name" value="INTEGRAL MEMBRANE PROTEIN"/>
    <property type="match status" value="1"/>
</dbReference>
<feature type="transmembrane region" description="Helical" evidence="7">
    <location>
        <begin position="144"/>
        <end position="167"/>
    </location>
</feature>
<evidence type="ECO:0000256" key="1">
    <source>
        <dbReference type="ARBA" id="ARBA00004141"/>
    </source>
</evidence>
<comment type="similarity">
    <text evidence="5">Belongs to the SAT4 family.</text>
</comment>
<dbReference type="PANTHER" id="PTHR33048">
    <property type="entry name" value="PTH11-LIKE INTEGRAL MEMBRANE PROTEIN (AFU_ORTHOLOGUE AFUA_5G11245)"/>
    <property type="match status" value="1"/>
</dbReference>
<dbReference type="Pfam" id="PF20684">
    <property type="entry name" value="Fung_rhodopsin"/>
    <property type="match status" value="1"/>
</dbReference>
<dbReference type="RefSeq" id="XP_018153885.1">
    <property type="nucleotide sequence ID" value="XM_018307044.1"/>
</dbReference>
<feature type="domain" description="Rhodopsin" evidence="8">
    <location>
        <begin position="54"/>
        <end position="292"/>
    </location>
</feature>
<feature type="compositionally biased region" description="Basic and acidic residues" evidence="6">
    <location>
        <begin position="370"/>
        <end position="380"/>
    </location>
</feature>
<dbReference type="OrthoDB" id="5401779at2759"/>
<feature type="transmembrane region" description="Helical" evidence="7">
    <location>
        <begin position="35"/>
        <end position="52"/>
    </location>
</feature>
<comment type="subcellular location">
    <subcellularLocation>
        <location evidence="1">Membrane</location>
        <topology evidence="1">Multi-pass membrane protein</topology>
    </subcellularLocation>
</comment>
<dbReference type="Proteomes" id="UP000092177">
    <property type="component" value="Chromosome 8"/>
</dbReference>
<evidence type="ECO:0000256" key="7">
    <source>
        <dbReference type="SAM" id="Phobius"/>
    </source>
</evidence>
<evidence type="ECO:0000259" key="8">
    <source>
        <dbReference type="Pfam" id="PF20684"/>
    </source>
</evidence>
<dbReference type="KEGG" id="chig:CH63R_12070"/>
<feature type="transmembrane region" description="Helical" evidence="7">
    <location>
        <begin position="230"/>
        <end position="250"/>
    </location>
</feature>
<evidence type="ECO:0000256" key="4">
    <source>
        <dbReference type="ARBA" id="ARBA00023136"/>
    </source>
</evidence>
<evidence type="ECO:0000313" key="9">
    <source>
        <dbReference type="EMBL" id="OBR05367.1"/>
    </source>
</evidence>
<dbReference type="InterPro" id="IPR049326">
    <property type="entry name" value="Rhodopsin_dom_fungi"/>
</dbReference>
<keyword evidence="4 7" id="KW-0472">Membrane</keyword>
<dbReference type="AlphaFoldDB" id="A0A1B7Y034"/>
<sequence length="480" mass="53397">MAFPVVDGVEVMMAPPENYHVNFTNPFKDTATINASYWAFGVEFAVALLFLAQRVYTASFILRKWRSDDYMIVLAWVLTTTAQCLILHCLNQGVLGVHIWEMSVDDAIWETTLIHATTLTVIPGTVLAKLVLCIFYYRLSPVTWYRYALLFTSFITVAAFTAVWFAVQFACTPIEAAWNLRLYTGTNCIDRPPVYMLQAIMGGVTDILLIVLPLPIILRLQMSWKQKAALVAWFCTGLITFGAAVARLVILIPSLKNADTTFILAQGTLWLIVEANLIIICGSLPTFRVFLNHVAPKILGEAAASRRGESGNKTGGASSGGMRYALRTFGSSQPKRRHFDTIDELELGDRPYGSEAKWKAEVNAESLTGGRDRRTSRSEASDEEAIFKTVQRKMDLGDGSDGIFDKDGIVAMQTVSLLQPRYEALYRSSQRDNIHPGEGGRGETVAALSLALYLCPSCLAGPEQLLEKRLWWRFHLAGWD</sequence>